<keyword evidence="4" id="KW-0488">Methylation</keyword>
<proteinExistence type="inferred from homology"/>
<dbReference type="GO" id="GO:0043161">
    <property type="term" value="P:proteasome-mediated ubiquitin-dependent protein catabolic process"/>
    <property type="evidence" value="ECO:0007669"/>
    <property type="project" value="InterPro"/>
</dbReference>
<dbReference type="Pfam" id="PF11566">
    <property type="entry name" value="PI31_Prot_N"/>
    <property type="match status" value="1"/>
</dbReference>
<evidence type="ECO:0000256" key="2">
    <source>
        <dbReference type="ARBA" id="ARBA00004496"/>
    </source>
</evidence>
<comment type="function">
    <text evidence="10">Plays an important role in control of proteasome function. Inhibits the hydrolysis of protein and peptide substrates by the 20S proteasome. Also inhibits the activation of the proteasome by the proteasome regulatory proteins PA700 and PA28.</text>
</comment>
<evidence type="ECO:0000259" key="12">
    <source>
        <dbReference type="Pfam" id="PF08577"/>
    </source>
</evidence>
<evidence type="ECO:0000256" key="10">
    <source>
        <dbReference type="ARBA" id="ARBA00024805"/>
    </source>
</evidence>
<dbReference type="InParanoid" id="A0A316VG28"/>
<sequence>MQLLDPSALLEQLPRLLPSSESTSGEASGSSSSQSGSTVRSPHDALALLVHTILTRLSFRLTSLSDDPSDTRVQSYPNNALPSSWNASGPGSYTFRYAHEQSSLTFLVKIVSLGARLLIHATALESNRTESYEVETDRFTSRNYWPWPSTTNEPLVNGFVSSSRLSDFVFGFQVKIIQKLVPGLRKDGYEEVSENDQGSSAGPSSSSQSQQPRPARPHYPEHDPDEAYPSPLAPRRDPLIIGDRDLDPLGRGGFGGPPPLFGGGPGRLPGGDDGGGMIVGPNHPMFRDRFQQPGRIGPGGGMVPPGARFDPVNPFGGPGPFGTPGRPGGNGPLGPGGRGPRRPNMGDPDWDDMPPPGNNNGYDDMFM</sequence>
<dbReference type="AlphaFoldDB" id="A0A316VG28"/>
<evidence type="ECO:0000256" key="4">
    <source>
        <dbReference type="ARBA" id="ARBA00022481"/>
    </source>
</evidence>
<dbReference type="PANTHER" id="PTHR13266:SF1">
    <property type="entry name" value="PROTEASOME INHIBITOR PI31 SUBUNIT"/>
    <property type="match status" value="1"/>
</dbReference>
<feature type="compositionally biased region" description="Low complexity" evidence="11">
    <location>
        <begin position="197"/>
        <end position="213"/>
    </location>
</feature>
<feature type="region of interest" description="Disordered" evidence="11">
    <location>
        <begin position="291"/>
        <end position="367"/>
    </location>
</feature>
<keyword evidence="7" id="KW-0256">Endoplasmic reticulum</keyword>
<feature type="compositionally biased region" description="Gly residues" evidence="11">
    <location>
        <begin position="250"/>
        <end position="271"/>
    </location>
</feature>
<dbReference type="OrthoDB" id="68090at2759"/>
<accession>A0A316VG28</accession>
<feature type="domain" description="PI31 proteasome regulator C-terminal" evidence="12">
    <location>
        <begin position="241"/>
        <end position="314"/>
    </location>
</feature>
<dbReference type="EMBL" id="KZ819603">
    <property type="protein sequence ID" value="PWN35273.1"/>
    <property type="molecule type" value="Genomic_DNA"/>
</dbReference>
<protein>
    <submittedName>
        <fullName evidence="14">Uncharacterized protein</fullName>
    </submittedName>
</protein>
<evidence type="ECO:0000256" key="1">
    <source>
        <dbReference type="ARBA" id="ARBA00004240"/>
    </source>
</evidence>
<evidence type="ECO:0000313" key="15">
    <source>
        <dbReference type="Proteomes" id="UP000245771"/>
    </source>
</evidence>
<organism evidence="14 15">
    <name type="scientific">Meira miltonrushii</name>
    <dbReference type="NCBI Taxonomy" id="1280837"/>
    <lineage>
        <taxon>Eukaryota</taxon>
        <taxon>Fungi</taxon>
        <taxon>Dikarya</taxon>
        <taxon>Basidiomycota</taxon>
        <taxon>Ustilaginomycotina</taxon>
        <taxon>Exobasidiomycetes</taxon>
        <taxon>Exobasidiales</taxon>
        <taxon>Brachybasidiaceae</taxon>
        <taxon>Meira</taxon>
    </lineage>
</organism>
<dbReference type="PANTHER" id="PTHR13266">
    <property type="entry name" value="PROTEASOME INHIBITOR"/>
    <property type="match status" value="1"/>
</dbReference>
<keyword evidence="9" id="KW-0007">Acetylation</keyword>
<keyword evidence="5" id="KW-0963">Cytoplasm</keyword>
<evidence type="ECO:0000256" key="7">
    <source>
        <dbReference type="ARBA" id="ARBA00022824"/>
    </source>
</evidence>
<dbReference type="Proteomes" id="UP000245771">
    <property type="component" value="Unassembled WGS sequence"/>
</dbReference>
<dbReference type="InterPro" id="IPR021625">
    <property type="entry name" value="PI31_Prot_N"/>
</dbReference>
<feature type="region of interest" description="Disordered" evidence="11">
    <location>
        <begin position="16"/>
        <end position="39"/>
    </location>
</feature>
<reference evidence="14 15" key="1">
    <citation type="journal article" date="2018" name="Mol. Biol. Evol.">
        <title>Broad Genomic Sampling Reveals a Smut Pathogenic Ancestry of the Fungal Clade Ustilaginomycotina.</title>
        <authorList>
            <person name="Kijpornyongpan T."/>
            <person name="Mondo S.J."/>
            <person name="Barry K."/>
            <person name="Sandor L."/>
            <person name="Lee J."/>
            <person name="Lipzen A."/>
            <person name="Pangilinan J."/>
            <person name="LaButti K."/>
            <person name="Hainaut M."/>
            <person name="Henrissat B."/>
            <person name="Grigoriev I.V."/>
            <person name="Spatafora J.W."/>
            <person name="Aime M.C."/>
        </authorList>
    </citation>
    <scope>NUCLEOTIDE SEQUENCE [LARGE SCALE GENOMIC DNA]</scope>
    <source>
        <strain evidence="14 15">MCA 3882</strain>
    </source>
</reference>
<evidence type="ECO:0000256" key="3">
    <source>
        <dbReference type="ARBA" id="ARBA00006405"/>
    </source>
</evidence>
<comment type="subcellular location">
    <subcellularLocation>
        <location evidence="2">Cytoplasm</location>
    </subcellularLocation>
    <subcellularLocation>
        <location evidence="1">Endoplasmic reticulum</location>
    </subcellularLocation>
</comment>
<keyword evidence="15" id="KW-1185">Reference proteome</keyword>
<dbReference type="GO" id="GO:0004866">
    <property type="term" value="F:endopeptidase inhibitor activity"/>
    <property type="evidence" value="ECO:0007669"/>
    <property type="project" value="InterPro"/>
</dbReference>
<dbReference type="InterPro" id="IPR045128">
    <property type="entry name" value="PI31-like"/>
</dbReference>
<keyword evidence="8" id="KW-0647">Proteasome</keyword>
<dbReference type="STRING" id="1280837.A0A316VG28"/>
<dbReference type="Gene3D" id="3.40.1000.30">
    <property type="match status" value="1"/>
</dbReference>
<feature type="compositionally biased region" description="Basic and acidic residues" evidence="11">
    <location>
        <begin position="234"/>
        <end position="248"/>
    </location>
</feature>
<evidence type="ECO:0000313" key="14">
    <source>
        <dbReference type="EMBL" id="PWN35273.1"/>
    </source>
</evidence>
<evidence type="ECO:0000259" key="13">
    <source>
        <dbReference type="Pfam" id="PF11566"/>
    </source>
</evidence>
<dbReference type="Pfam" id="PF08577">
    <property type="entry name" value="PI31_Prot_C"/>
    <property type="match status" value="1"/>
</dbReference>
<feature type="domain" description="PI31 proteasome regulator N-terminal" evidence="13">
    <location>
        <begin position="37"/>
        <end position="187"/>
    </location>
</feature>
<dbReference type="InterPro" id="IPR013886">
    <property type="entry name" value="PI31_Prot_C"/>
</dbReference>
<dbReference type="GO" id="GO:0070628">
    <property type="term" value="F:proteasome binding"/>
    <property type="evidence" value="ECO:0007669"/>
    <property type="project" value="InterPro"/>
</dbReference>
<evidence type="ECO:0000256" key="11">
    <source>
        <dbReference type="SAM" id="MobiDB-lite"/>
    </source>
</evidence>
<feature type="region of interest" description="Disordered" evidence="11">
    <location>
        <begin position="190"/>
        <end position="271"/>
    </location>
</feature>
<evidence type="ECO:0000256" key="9">
    <source>
        <dbReference type="ARBA" id="ARBA00022990"/>
    </source>
</evidence>
<dbReference type="GO" id="GO:0005783">
    <property type="term" value="C:endoplasmic reticulum"/>
    <property type="evidence" value="ECO:0007669"/>
    <property type="project" value="UniProtKB-SubCell"/>
</dbReference>
<dbReference type="GeneID" id="37022143"/>
<comment type="similarity">
    <text evidence="3">Belongs to the proteasome inhibitor PI31 family.</text>
</comment>
<feature type="compositionally biased region" description="Low complexity" evidence="11">
    <location>
        <begin position="358"/>
        <end position="367"/>
    </location>
</feature>
<feature type="compositionally biased region" description="Low complexity" evidence="11">
    <location>
        <begin position="19"/>
        <end position="38"/>
    </location>
</feature>
<evidence type="ECO:0000256" key="6">
    <source>
        <dbReference type="ARBA" id="ARBA00022553"/>
    </source>
</evidence>
<name>A0A316VG28_9BASI</name>
<dbReference type="RefSeq" id="XP_025355575.1">
    <property type="nucleotide sequence ID" value="XM_025500362.1"/>
</dbReference>
<dbReference type="GO" id="GO:0000502">
    <property type="term" value="C:proteasome complex"/>
    <property type="evidence" value="ECO:0007669"/>
    <property type="project" value="UniProtKB-KW"/>
</dbReference>
<feature type="compositionally biased region" description="Gly residues" evidence="11">
    <location>
        <begin position="316"/>
        <end position="338"/>
    </location>
</feature>
<evidence type="ECO:0000256" key="8">
    <source>
        <dbReference type="ARBA" id="ARBA00022942"/>
    </source>
</evidence>
<keyword evidence="6" id="KW-0597">Phosphoprotein</keyword>
<evidence type="ECO:0000256" key="5">
    <source>
        <dbReference type="ARBA" id="ARBA00022490"/>
    </source>
</evidence>
<gene>
    <name evidence="14" type="ORF">FA14DRAFT_171936</name>
</gene>